<gene>
    <name evidence="2" type="ORF">L195_g060931</name>
</gene>
<sequence>EELSSEEEVEEDEEANLALMATTDSNVDSDEESESDSEVADEVVLFATNPLMSRKWLFNSLCISILERARLPI</sequence>
<dbReference type="Proteomes" id="UP000236291">
    <property type="component" value="Unassembled WGS sequence"/>
</dbReference>
<protein>
    <submittedName>
        <fullName evidence="2">Uncharacterized protein</fullName>
    </submittedName>
</protein>
<feature type="compositionally biased region" description="Acidic residues" evidence="1">
    <location>
        <begin position="1"/>
        <end position="15"/>
    </location>
</feature>
<evidence type="ECO:0000313" key="3">
    <source>
        <dbReference type="Proteomes" id="UP000236291"/>
    </source>
</evidence>
<proteinExistence type="predicted"/>
<reference evidence="2 3" key="2">
    <citation type="journal article" date="2017" name="Front. Plant Sci.">
        <title>Gene Classification and Mining of Molecular Markers Useful in Red Clover (Trifolium pratense) Breeding.</title>
        <authorList>
            <person name="Istvanek J."/>
            <person name="Dluhosova J."/>
            <person name="Dluhos P."/>
            <person name="Patkova L."/>
            <person name="Nedelnik J."/>
            <person name="Repkova J."/>
        </authorList>
    </citation>
    <scope>NUCLEOTIDE SEQUENCE [LARGE SCALE GENOMIC DNA]</scope>
    <source>
        <strain evidence="3">cv. Tatra</strain>
        <tissue evidence="2">Young leaves</tissue>
    </source>
</reference>
<feature type="compositionally biased region" description="Acidic residues" evidence="1">
    <location>
        <begin position="27"/>
        <end position="39"/>
    </location>
</feature>
<feature type="region of interest" description="Disordered" evidence="1">
    <location>
        <begin position="1"/>
        <end position="39"/>
    </location>
</feature>
<dbReference type="AlphaFoldDB" id="A0A2K3K6R7"/>
<organism evidence="2 3">
    <name type="scientific">Trifolium pratense</name>
    <name type="common">Red clover</name>
    <dbReference type="NCBI Taxonomy" id="57577"/>
    <lineage>
        <taxon>Eukaryota</taxon>
        <taxon>Viridiplantae</taxon>
        <taxon>Streptophyta</taxon>
        <taxon>Embryophyta</taxon>
        <taxon>Tracheophyta</taxon>
        <taxon>Spermatophyta</taxon>
        <taxon>Magnoliopsida</taxon>
        <taxon>eudicotyledons</taxon>
        <taxon>Gunneridae</taxon>
        <taxon>Pentapetalae</taxon>
        <taxon>rosids</taxon>
        <taxon>fabids</taxon>
        <taxon>Fabales</taxon>
        <taxon>Fabaceae</taxon>
        <taxon>Papilionoideae</taxon>
        <taxon>50 kb inversion clade</taxon>
        <taxon>NPAAA clade</taxon>
        <taxon>Hologalegina</taxon>
        <taxon>IRL clade</taxon>
        <taxon>Trifolieae</taxon>
        <taxon>Trifolium</taxon>
    </lineage>
</organism>
<feature type="non-terminal residue" evidence="2">
    <location>
        <position position="1"/>
    </location>
</feature>
<reference evidence="2 3" key="1">
    <citation type="journal article" date="2014" name="Am. J. Bot.">
        <title>Genome assembly and annotation for red clover (Trifolium pratense; Fabaceae).</title>
        <authorList>
            <person name="Istvanek J."/>
            <person name="Jaros M."/>
            <person name="Krenek A."/>
            <person name="Repkova J."/>
        </authorList>
    </citation>
    <scope>NUCLEOTIDE SEQUENCE [LARGE SCALE GENOMIC DNA]</scope>
    <source>
        <strain evidence="3">cv. Tatra</strain>
        <tissue evidence="2">Young leaves</tissue>
    </source>
</reference>
<comment type="caution">
    <text evidence="2">The sequence shown here is derived from an EMBL/GenBank/DDBJ whole genome shotgun (WGS) entry which is preliminary data.</text>
</comment>
<dbReference type="EMBL" id="ASHM01144798">
    <property type="protein sequence ID" value="PNX61980.1"/>
    <property type="molecule type" value="Genomic_DNA"/>
</dbReference>
<accession>A0A2K3K6R7</accession>
<evidence type="ECO:0000256" key="1">
    <source>
        <dbReference type="SAM" id="MobiDB-lite"/>
    </source>
</evidence>
<name>A0A2K3K6R7_TRIPR</name>
<evidence type="ECO:0000313" key="2">
    <source>
        <dbReference type="EMBL" id="PNX61980.1"/>
    </source>
</evidence>